<name>A0A667HDX9_LYNCA</name>
<feature type="region of interest" description="Disordered" evidence="1">
    <location>
        <begin position="419"/>
        <end position="442"/>
    </location>
</feature>
<organism evidence="2 3">
    <name type="scientific">Lynx canadensis</name>
    <name type="common">Canada lynx</name>
    <name type="synonym">Felis canadensis</name>
    <dbReference type="NCBI Taxonomy" id="61383"/>
    <lineage>
        <taxon>Eukaryota</taxon>
        <taxon>Metazoa</taxon>
        <taxon>Chordata</taxon>
        <taxon>Craniata</taxon>
        <taxon>Vertebrata</taxon>
        <taxon>Euteleostomi</taxon>
        <taxon>Mammalia</taxon>
        <taxon>Eutheria</taxon>
        <taxon>Laurasiatheria</taxon>
        <taxon>Carnivora</taxon>
        <taxon>Feliformia</taxon>
        <taxon>Felidae</taxon>
        <taxon>Felinae</taxon>
        <taxon>Lynx</taxon>
    </lineage>
</organism>
<evidence type="ECO:0000256" key="1">
    <source>
        <dbReference type="SAM" id="MobiDB-lite"/>
    </source>
</evidence>
<accession>A0A667HDX9</accession>
<protein>
    <submittedName>
        <fullName evidence="2">RAB34, member RAS onco family</fullName>
    </submittedName>
</protein>
<feature type="region of interest" description="Disordered" evidence="1">
    <location>
        <begin position="377"/>
        <end position="404"/>
    </location>
</feature>
<evidence type="ECO:0000313" key="3">
    <source>
        <dbReference type="Proteomes" id="UP000472241"/>
    </source>
</evidence>
<reference evidence="2" key="2">
    <citation type="submission" date="2025-09" db="UniProtKB">
        <authorList>
            <consortium name="Ensembl"/>
        </authorList>
    </citation>
    <scope>IDENTIFICATION</scope>
</reference>
<keyword evidence="3" id="KW-1185">Reference proteome</keyword>
<dbReference type="AlphaFoldDB" id="A0A667HDX9"/>
<feature type="region of interest" description="Disordered" evidence="1">
    <location>
        <begin position="215"/>
        <end position="240"/>
    </location>
</feature>
<sequence length="442" mass="46609">MSHVLGLELRREAPPLLGPLLSSFPLPAGSWPSQILRSNHGSPSPVCLGKGPLEAAARRRVARESNLGDLDLDRFQPAWRRSRCPWGIWKGSQSWGSAVGRRGGEVGTAREAGSCRERGGGRPFSRNFRGSCYSARGGRAEWDARSCCGLGPRPPPPAARGPCSAIPEHTDPVRRGRSAPPGSSVMVGPPEPRVVVGSPRPRVIVGTIRPRVIVGSARARPPPDGTSRPHLAAEESPRPRVIFGTPRARVIVGSPRPRMIVSSPWPAVVVASPRPRAPGGSPWPRVIVGTPRSRVIVGSPRARVAGADQAPVPSRGSPQGRRRDEHSGAGAEGPRPGGAAPGRLQGHVGLLAAVGCGREEAAPDQLEAWAQPCHPARSAASGWSPTPAQRSLAAGQGPGVGESHFLRSLSVPEEGGRFARAQRLQPPRHLRLPGAPDRHRGI</sequence>
<evidence type="ECO:0000313" key="2">
    <source>
        <dbReference type="Ensembl" id="ENSLCNP00005024511.1"/>
    </source>
</evidence>
<feature type="compositionally biased region" description="Low complexity" evidence="1">
    <location>
        <begin position="185"/>
        <end position="194"/>
    </location>
</feature>
<dbReference type="Proteomes" id="UP000472241">
    <property type="component" value="Unplaced"/>
</dbReference>
<proteinExistence type="predicted"/>
<feature type="region of interest" description="Disordered" evidence="1">
    <location>
        <begin position="300"/>
        <end position="344"/>
    </location>
</feature>
<reference evidence="2" key="1">
    <citation type="submission" date="2025-08" db="UniProtKB">
        <authorList>
            <consortium name="Ensembl"/>
        </authorList>
    </citation>
    <scope>IDENTIFICATION</scope>
</reference>
<dbReference type="Ensembl" id="ENSLCNT00005027389.1">
    <property type="protein sequence ID" value="ENSLCNP00005024511.1"/>
    <property type="gene ID" value="ENSLCNG00005015930.1"/>
</dbReference>
<feature type="region of interest" description="Disordered" evidence="1">
    <location>
        <begin position="171"/>
        <end position="194"/>
    </location>
</feature>
<gene>
    <name evidence="2" type="primary">RAB34</name>
</gene>